<sequence>MNIGIIVYSQTGNTLSAAKKLEEKLSNSKRDELVPLMGCASSSVRKPE</sequence>
<reference evidence="1" key="1">
    <citation type="journal article" date="2014" name="Front. Microbiol.">
        <title>High frequency of phylogenetically diverse reductive dehalogenase-homologous genes in deep subseafloor sedimentary metagenomes.</title>
        <authorList>
            <person name="Kawai M."/>
            <person name="Futagami T."/>
            <person name="Toyoda A."/>
            <person name="Takaki Y."/>
            <person name="Nishi S."/>
            <person name="Hori S."/>
            <person name="Arai W."/>
            <person name="Tsubouchi T."/>
            <person name="Morono Y."/>
            <person name="Uchiyama I."/>
            <person name="Ito T."/>
            <person name="Fujiyama A."/>
            <person name="Inagaki F."/>
            <person name="Takami H."/>
        </authorList>
    </citation>
    <scope>NUCLEOTIDE SEQUENCE</scope>
    <source>
        <strain evidence="1">Expedition CK06-06</strain>
    </source>
</reference>
<organism evidence="1">
    <name type="scientific">marine sediment metagenome</name>
    <dbReference type="NCBI Taxonomy" id="412755"/>
    <lineage>
        <taxon>unclassified sequences</taxon>
        <taxon>metagenomes</taxon>
        <taxon>ecological metagenomes</taxon>
    </lineage>
</organism>
<evidence type="ECO:0008006" key="2">
    <source>
        <dbReference type="Google" id="ProtNLM"/>
    </source>
</evidence>
<accession>X1CT79</accession>
<dbReference type="SUPFAM" id="SSF52218">
    <property type="entry name" value="Flavoproteins"/>
    <property type="match status" value="1"/>
</dbReference>
<name>X1CT79_9ZZZZ</name>
<protein>
    <recommendedName>
        <fullName evidence="2">Flavodoxin-like domain-containing protein</fullName>
    </recommendedName>
</protein>
<dbReference type="EMBL" id="BART01031129">
    <property type="protein sequence ID" value="GAH10972.1"/>
    <property type="molecule type" value="Genomic_DNA"/>
</dbReference>
<dbReference type="InterPro" id="IPR029039">
    <property type="entry name" value="Flavoprotein-like_sf"/>
</dbReference>
<gene>
    <name evidence="1" type="ORF">S01H4_54135</name>
</gene>
<evidence type="ECO:0000313" key="1">
    <source>
        <dbReference type="EMBL" id="GAH10972.1"/>
    </source>
</evidence>
<comment type="caution">
    <text evidence="1">The sequence shown here is derived from an EMBL/GenBank/DDBJ whole genome shotgun (WGS) entry which is preliminary data.</text>
</comment>
<dbReference type="Gene3D" id="3.40.50.360">
    <property type="match status" value="1"/>
</dbReference>
<proteinExistence type="predicted"/>
<dbReference type="AlphaFoldDB" id="X1CT79"/>